<dbReference type="CDD" id="cd09008">
    <property type="entry name" value="MTAN"/>
    <property type="match status" value="1"/>
</dbReference>
<gene>
    <name evidence="7" type="ORF">J2Z44_001553</name>
</gene>
<dbReference type="EC" id="3.2.2.9" evidence="2"/>
<evidence type="ECO:0000256" key="5">
    <source>
        <dbReference type="ARBA" id="ARBA00023167"/>
    </source>
</evidence>
<keyword evidence="5" id="KW-0486">Methionine biosynthesis</keyword>
<dbReference type="PANTHER" id="PTHR46832:SF1">
    <property type="entry name" value="5'-METHYLTHIOADENOSINE_S-ADENOSYLHOMOCYSTEINE NUCLEOSIDASE"/>
    <property type="match status" value="1"/>
</dbReference>
<organism evidence="7 8">
    <name type="scientific">Clostridium punense</name>
    <dbReference type="NCBI Taxonomy" id="1054297"/>
    <lineage>
        <taxon>Bacteria</taxon>
        <taxon>Bacillati</taxon>
        <taxon>Bacillota</taxon>
        <taxon>Clostridia</taxon>
        <taxon>Eubacteriales</taxon>
        <taxon>Clostridiaceae</taxon>
        <taxon>Clostridium</taxon>
    </lineage>
</organism>
<evidence type="ECO:0000256" key="1">
    <source>
        <dbReference type="ARBA" id="ARBA00004945"/>
    </source>
</evidence>
<dbReference type="Proteomes" id="UP001519308">
    <property type="component" value="Unassembled WGS sequence"/>
</dbReference>
<dbReference type="InterPro" id="IPR000845">
    <property type="entry name" value="Nucleoside_phosphorylase_d"/>
</dbReference>
<dbReference type="RefSeq" id="WP_021285816.1">
    <property type="nucleotide sequence ID" value="NZ_JAGGLL010000010.1"/>
</dbReference>
<sequence length="230" mass="24998">MIIGIIGAMEEEVASLIDEMEVKSKIAKAKMVFYSGTIYGKEVVIVTSGIGKVNAAVCTQILADKFDVDYIINVGIAGGVGEEIYPGDIVIANNLVQHDVDTSAFGEKLGQIPRMDAYDFKCSEFLISHGRVACSSLEGINTFVGRVVSGDQFIANSEKIKWLSKEFNALACEMEGASIAHVAYLNDIPFLIIRSISDNANNGAHMDYEKFKPIAVKNSNTILRSMLKSM</sequence>
<keyword evidence="3" id="KW-0028">Amino-acid biosynthesis</keyword>
<dbReference type="NCBIfam" id="TIGR01704">
    <property type="entry name" value="MTA_SAH-Nsdase"/>
    <property type="match status" value="1"/>
</dbReference>
<evidence type="ECO:0000313" key="8">
    <source>
        <dbReference type="Proteomes" id="UP001519308"/>
    </source>
</evidence>
<evidence type="ECO:0000313" key="7">
    <source>
        <dbReference type="EMBL" id="MBP2021757.1"/>
    </source>
</evidence>
<comment type="caution">
    <text evidence="7">The sequence shown here is derived from an EMBL/GenBank/DDBJ whole genome shotgun (WGS) entry which is preliminary data.</text>
</comment>
<dbReference type="InterPro" id="IPR010049">
    <property type="entry name" value="MTA_SAH_Nsdase"/>
</dbReference>
<reference evidence="7 8" key="1">
    <citation type="submission" date="2021-03" db="EMBL/GenBank/DDBJ databases">
        <title>Genomic Encyclopedia of Type Strains, Phase IV (KMG-IV): sequencing the most valuable type-strain genomes for metagenomic binning, comparative biology and taxonomic classification.</title>
        <authorList>
            <person name="Goeker M."/>
        </authorList>
    </citation>
    <scope>NUCLEOTIDE SEQUENCE [LARGE SCALE GENOMIC DNA]</scope>
    <source>
        <strain evidence="7 8">DSM 28650</strain>
    </source>
</reference>
<evidence type="ECO:0000256" key="2">
    <source>
        <dbReference type="ARBA" id="ARBA00011974"/>
    </source>
</evidence>
<comment type="pathway">
    <text evidence="1">Amino-acid biosynthesis; L-methionine biosynthesis via salvage pathway; S-methyl-5-thio-alpha-D-ribose 1-phosphate from S-methyl-5'-thioadenosine (hydrolase route): step 1/2.</text>
</comment>
<feature type="domain" description="Nucleoside phosphorylase" evidence="6">
    <location>
        <begin position="3"/>
        <end position="227"/>
    </location>
</feature>
<dbReference type="SUPFAM" id="SSF53167">
    <property type="entry name" value="Purine and uridine phosphorylases"/>
    <property type="match status" value="1"/>
</dbReference>
<proteinExistence type="predicted"/>
<keyword evidence="4 7" id="KW-0378">Hydrolase</keyword>
<dbReference type="NCBIfam" id="NF004079">
    <property type="entry name" value="PRK05584.1"/>
    <property type="match status" value="1"/>
</dbReference>
<accession>A0ABS4K1V6</accession>
<dbReference type="EMBL" id="JAGGLL010000010">
    <property type="protein sequence ID" value="MBP2021757.1"/>
    <property type="molecule type" value="Genomic_DNA"/>
</dbReference>
<dbReference type="PANTHER" id="PTHR46832">
    <property type="entry name" value="5'-METHYLTHIOADENOSINE/S-ADENOSYLHOMOCYSTEINE NUCLEOSIDASE"/>
    <property type="match status" value="1"/>
</dbReference>
<dbReference type="Gene3D" id="3.40.50.1580">
    <property type="entry name" value="Nucleoside phosphorylase domain"/>
    <property type="match status" value="1"/>
</dbReference>
<keyword evidence="7" id="KW-0326">Glycosidase</keyword>
<dbReference type="InterPro" id="IPR035994">
    <property type="entry name" value="Nucleoside_phosphorylase_sf"/>
</dbReference>
<name>A0ABS4K1V6_9CLOT</name>
<protein>
    <recommendedName>
        <fullName evidence="2">adenosylhomocysteine nucleosidase</fullName>
        <ecNumber evidence="2">3.2.2.9</ecNumber>
    </recommendedName>
</protein>
<dbReference type="GO" id="GO:0008782">
    <property type="term" value="F:adenosylhomocysteine nucleosidase activity"/>
    <property type="evidence" value="ECO:0007669"/>
    <property type="project" value="UniProtKB-EC"/>
</dbReference>
<dbReference type="Pfam" id="PF01048">
    <property type="entry name" value="PNP_UDP_1"/>
    <property type="match status" value="1"/>
</dbReference>
<evidence type="ECO:0000256" key="4">
    <source>
        <dbReference type="ARBA" id="ARBA00022801"/>
    </source>
</evidence>
<evidence type="ECO:0000256" key="3">
    <source>
        <dbReference type="ARBA" id="ARBA00022605"/>
    </source>
</evidence>
<evidence type="ECO:0000259" key="6">
    <source>
        <dbReference type="Pfam" id="PF01048"/>
    </source>
</evidence>
<keyword evidence="8" id="KW-1185">Reference proteome</keyword>